<dbReference type="SUPFAM" id="SSF54695">
    <property type="entry name" value="POZ domain"/>
    <property type="match status" value="1"/>
</dbReference>
<proteinExistence type="predicted"/>
<dbReference type="AlphaFoldDB" id="A0AAD8R1C6"/>
<dbReference type="InterPro" id="IPR045005">
    <property type="entry name" value="BPM1-6"/>
</dbReference>
<organism evidence="3 4">
    <name type="scientific">Lolium multiflorum</name>
    <name type="common">Italian ryegrass</name>
    <name type="synonym">Lolium perenne subsp. multiflorum</name>
    <dbReference type="NCBI Taxonomy" id="4521"/>
    <lineage>
        <taxon>Eukaryota</taxon>
        <taxon>Viridiplantae</taxon>
        <taxon>Streptophyta</taxon>
        <taxon>Embryophyta</taxon>
        <taxon>Tracheophyta</taxon>
        <taxon>Spermatophyta</taxon>
        <taxon>Magnoliopsida</taxon>
        <taxon>Liliopsida</taxon>
        <taxon>Poales</taxon>
        <taxon>Poaceae</taxon>
        <taxon>BOP clade</taxon>
        <taxon>Pooideae</taxon>
        <taxon>Poodae</taxon>
        <taxon>Poeae</taxon>
        <taxon>Poeae Chloroplast Group 2 (Poeae type)</taxon>
        <taxon>Loliodinae</taxon>
        <taxon>Loliinae</taxon>
        <taxon>Lolium</taxon>
    </lineage>
</organism>
<feature type="domain" description="BTB" evidence="2">
    <location>
        <begin position="94"/>
        <end position="173"/>
    </location>
</feature>
<dbReference type="InterPro" id="IPR011333">
    <property type="entry name" value="SKP1/BTB/POZ_sf"/>
</dbReference>
<dbReference type="InterPro" id="IPR000210">
    <property type="entry name" value="BTB/POZ_dom"/>
</dbReference>
<gene>
    <name evidence="3" type="ORF">QYE76_035669</name>
</gene>
<evidence type="ECO:0000313" key="4">
    <source>
        <dbReference type="Proteomes" id="UP001231189"/>
    </source>
</evidence>
<dbReference type="EMBL" id="JAUUTY010000007">
    <property type="protein sequence ID" value="KAK1611996.1"/>
    <property type="molecule type" value="Genomic_DNA"/>
</dbReference>
<keyword evidence="4" id="KW-1185">Reference proteome</keyword>
<dbReference type="PANTHER" id="PTHR26379">
    <property type="entry name" value="BTB/POZ AND MATH DOMAIN-CONTAINING PROTEIN 1"/>
    <property type="match status" value="1"/>
</dbReference>
<dbReference type="Pfam" id="PF00651">
    <property type="entry name" value="BTB"/>
    <property type="match status" value="1"/>
</dbReference>
<evidence type="ECO:0000259" key="2">
    <source>
        <dbReference type="Pfam" id="PF00651"/>
    </source>
</evidence>
<dbReference type="PANTHER" id="PTHR26379:SF494">
    <property type="entry name" value="BTB DOMAIN-CONTAINING PROTEIN"/>
    <property type="match status" value="1"/>
</dbReference>
<dbReference type="GO" id="GO:0016567">
    <property type="term" value="P:protein ubiquitination"/>
    <property type="evidence" value="ECO:0007669"/>
    <property type="project" value="InterPro"/>
</dbReference>
<sequence length="227" mass="25580">MWQGAWQRDAVAWELGVPAAFRDQEARYVDADADRLTIHCTVDVLQKYSAAAAVTDCKSTYNPYALFKGTHEFVIRNLSSARQTSHVDDEDIRSRTFQAVAFATDTDHVRIDNINTIAFKAMLHFIYTDKLPLNTDLVLHAGGFVTVAGDMLAAACRFRLERMKRLCMNLLAEKVTTVSDALAAVKVARRHNCPELEDYCRRYMSLPHVSNKVTETCISLFLESQLA</sequence>
<evidence type="ECO:0000256" key="1">
    <source>
        <dbReference type="ARBA" id="ARBA00004906"/>
    </source>
</evidence>
<comment type="caution">
    <text evidence="3">The sequence shown here is derived from an EMBL/GenBank/DDBJ whole genome shotgun (WGS) entry which is preliminary data.</text>
</comment>
<accession>A0AAD8R1C6</accession>
<protein>
    <recommendedName>
        <fullName evidence="2">BTB domain-containing protein</fullName>
    </recommendedName>
</protein>
<evidence type="ECO:0000313" key="3">
    <source>
        <dbReference type="EMBL" id="KAK1611996.1"/>
    </source>
</evidence>
<name>A0AAD8R1C6_LOLMU</name>
<dbReference type="Gene3D" id="3.30.710.10">
    <property type="entry name" value="Potassium Channel Kv1.1, Chain A"/>
    <property type="match status" value="1"/>
</dbReference>
<comment type="pathway">
    <text evidence="1">Protein modification; protein ubiquitination.</text>
</comment>
<reference evidence="3" key="1">
    <citation type="submission" date="2023-07" db="EMBL/GenBank/DDBJ databases">
        <title>A chromosome-level genome assembly of Lolium multiflorum.</title>
        <authorList>
            <person name="Chen Y."/>
            <person name="Copetti D."/>
            <person name="Kolliker R."/>
            <person name="Studer B."/>
        </authorList>
    </citation>
    <scope>NUCLEOTIDE SEQUENCE</scope>
    <source>
        <strain evidence="3">02402/16</strain>
        <tissue evidence="3">Leaf</tissue>
    </source>
</reference>
<dbReference type="Proteomes" id="UP001231189">
    <property type="component" value="Unassembled WGS sequence"/>
</dbReference>